<feature type="compositionally biased region" description="Basic and acidic residues" evidence="1">
    <location>
        <begin position="1421"/>
        <end position="1432"/>
    </location>
</feature>
<dbReference type="InterPro" id="IPR015205">
    <property type="entry name" value="Tower_dom"/>
</dbReference>
<organism evidence="2 3">
    <name type="scientific">Rhodnius prolixus</name>
    <name type="common">Triatomid bug</name>
    <dbReference type="NCBI Taxonomy" id="13249"/>
    <lineage>
        <taxon>Eukaryota</taxon>
        <taxon>Metazoa</taxon>
        <taxon>Ecdysozoa</taxon>
        <taxon>Arthropoda</taxon>
        <taxon>Hexapoda</taxon>
        <taxon>Insecta</taxon>
        <taxon>Pterygota</taxon>
        <taxon>Neoptera</taxon>
        <taxon>Paraneoptera</taxon>
        <taxon>Hemiptera</taxon>
        <taxon>Heteroptera</taxon>
        <taxon>Panheteroptera</taxon>
        <taxon>Cimicomorpha</taxon>
        <taxon>Reduviidae</taxon>
        <taxon>Triatominae</taxon>
        <taxon>Rhodnius</taxon>
    </lineage>
</organism>
<dbReference type="VEuPathDB" id="VectorBase:RPRC001812"/>
<feature type="region of interest" description="Disordered" evidence="1">
    <location>
        <begin position="1416"/>
        <end position="1435"/>
    </location>
</feature>
<proteinExistence type="predicted"/>
<feature type="region of interest" description="Disordered" evidence="1">
    <location>
        <begin position="348"/>
        <end position="376"/>
    </location>
</feature>
<dbReference type="InterPro" id="IPR002093">
    <property type="entry name" value="BRCA2_repeat"/>
</dbReference>
<dbReference type="Pfam" id="PF09103">
    <property type="entry name" value="BRCA-2_OB1"/>
    <property type="match status" value="1"/>
</dbReference>
<dbReference type="SUPFAM" id="SSF81872">
    <property type="entry name" value="BRCA2 helical domain"/>
    <property type="match status" value="1"/>
</dbReference>
<dbReference type="InterPro" id="IPR015525">
    <property type="entry name" value="BRCA2"/>
</dbReference>
<dbReference type="PANTHER" id="PTHR11289:SF0">
    <property type="entry name" value="BREAST CANCER TYPE 2 SUSCEPTIBILITY PROTEIN"/>
    <property type="match status" value="1"/>
</dbReference>
<evidence type="ECO:0000313" key="3">
    <source>
        <dbReference type="Proteomes" id="UP000015103"/>
    </source>
</evidence>
<dbReference type="STRING" id="13249.T1HCP8"/>
<dbReference type="EnsemblMetazoa" id="RPRC001812-RA">
    <property type="protein sequence ID" value="RPRC001812-PA"/>
    <property type="gene ID" value="RPRC001812"/>
</dbReference>
<dbReference type="SUPFAM" id="SSF50249">
    <property type="entry name" value="Nucleic acid-binding proteins"/>
    <property type="match status" value="2"/>
</dbReference>
<dbReference type="InterPro" id="IPR012340">
    <property type="entry name" value="NA-bd_OB-fold"/>
</dbReference>
<keyword evidence="3" id="KW-1185">Reference proteome</keyword>
<evidence type="ECO:0000256" key="1">
    <source>
        <dbReference type="SAM" id="MobiDB-lite"/>
    </source>
</evidence>
<reference evidence="2" key="1">
    <citation type="submission" date="2015-05" db="UniProtKB">
        <authorList>
            <consortium name="EnsemblMetazoa"/>
        </authorList>
    </citation>
    <scope>IDENTIFICATION</scope>
</reference>
<dbReference type="InterPro" id="IPR015187">
    <property type="entry name" value="BRCA2_OB_1"/>
</dbReference>
<dbReference type="SMART" id="SM01341">
    <property type="entry name" value="Tower"/>
    <property type="match status" value="1"/>
</dbReference>
<dbReference type="SUPFAM" id="SSF81878">
    <property type="entry name" value="BRCA2 tower domain"/>
    <property type="match status" value="1"/>
</dbReference>
<dbReference type="eggNOG" id="KOG4751">
    <property type="taxonomic scope" value="Eukaryota"/>
</dbReference>
<dbReference type="Pfam" id="PF00634">
    <property type="entry name" value="BRCA2"/>
    <property type="match status" value="2"/>
</dbReference>
<accession>T1HCP8</accession>
<dbReference type="Pfam" id="PF09104">
    <property type="entry name" value="BRCA-2_OB3"/>
    <property type="match status" value="1"/>
</dbReference>
<dbReference type="HOGENOM" id="CLU_231395_0_0_1"/>
<dbReference type="GO" id="GO:0006355">
    <property type="term" value="P:regulation of DNA-templated transcription"/>
    <property type="evidence" value="ECO:0007669"/>
    <property type="project" value="TreeGrafter"/>
</dbReference>
<dbReference type="EMBL" id="ACPB03001517">
    <property type="status" value="NOT_ANNOTATED_CDS"/>
    <property type="molecule type" value="Genomic_DNA"/>
</dbReference>
<protein>
    <submittedName>
        <fullName evidence="2">Tower domain-containing protein</fullName>
    </submittedName>
</protein>
<dbReference type="InterPro" id="IPR036315">
    <property type="entry name" value="BRCA2_hlx_sf"/>
</dbReference>
<dbReference type="InParanoid" id="T1HCP8"/>
<feature type="region of interest" description="Disordered" evidence="1">
    <location>
        <begin position="2158"/>
        <end position="2184"/>
    </location>
</feature>
<evidence type="ECO:0000313" key="2">
    <source>
        <dbReference type="EnsemblMetazoa" id="RPRC001812-PA"/>
    </source>
</evidence>
<dbReference type="Proteomes" id="UP000015103">
    <property type="component" value="Unassembled WGS sequence"/>
</dbReference>
<feature type="compositionally biased region" description="Low complexity" evidence="1">
    <location>
        <begin position="2170"/>
        <end position="2184"/>
    </location>
</feature>
<name>T1HCP8_RHOPR</name>
<dbReference type="InterPro" id="IPR015252">
    <property type="entry name" value="BRCA2_hlx"/>
</dbReference>
<dbReference type="Pfam" id="PF09169">
    <property type="entry name" value="BRCA-2_helical"/>
    <property type="match status" value="1"/>
</dbReference>
<dbReference type="GO" id="GO:0000724">
    <property type="term" value="P:double-strand break repair via homologous recombination"/>
    <property type="evidence" value="ECO:0007669"/>
    <property type="project" value="InterPro"/>
</dbReference>
<dbReference type="PROSITE" id="PS50138">
    <property type="entry name" value="BRCA2_REPEAT"/>
    <property type="match status" value="8"/>
</dbReference>
<sequence>MNNCNKGAKLLYSVKEHLSLKEKEYQAVTVNDLLKSVQILEDADSRTVSCNRDKTDFGTLSNKLVKLSSLHNFNKNVLKQFQSEKPPGSQNSLNKNRIDYGPSCSNIPPTEKINSGCSNEVDERDTEALEEITNFKKCKKIIHSDENEVKASDQHSYRIEEVQENKDLSSVSGSGANSLNNVSEEILKILEKGSIAEHQVLDLDKKISSNKNPMDVFEKDIKLLPQKNVRDAVQSENSEQLLGILINDKIIRNNNIYPHQTLSLKSDLTSEQEKVEDNNLEIPAWNTSSPLKMENEFYGLTYTQLFNEDFTCSMKDLGQQNSIKTNDLNKCSGPLEILNRNKEKLNLLKPPQERDHFLNSSPERENKSSANHKNEPEDCLKTLEFPLDNKSATTSTLDEASVLGSNKAVFCTAGGKKVQVDSKSLDKVTSLFNDDAEILNDFIENVKEEFSKNYFHGTHLHESKNSCTLTPRTSLKVGKQSVNHSLPFKDAVSDYQTFNDSSNTFDILISEKGNPLKYELHENKNKRSEILSHSINPNGRMSVGIKAHPEKVRFNEVVESASPKTTDQNHSPSCWKQQLESEQFPSFAAERKLNSKSLDNTKLSRNEDIKIIGDAFDKNCSLMNNVVEQKNLQFSKIPHSIVSVAREKSIAIDSDSLDKTRLVLNEDNKDSVVINNHCLKQNILKPKQLPISKTIPFAFTTAGGKSVDVDSKSLEKAKLLIDEVIVDDVSNVSEQKKIQRTKNIPFAFTTAGGRSVDVDSKSLEKAKLLIDEVIVDDVSNVSEQKQIQRTKNIPFAFTTAGGKSVDVDSKSLEKAKLLIDEVIVDDVSNVNEQKQIQRTKNIPFAFTTAGGRSVNVDSKSLEKAKLLIEEVIVDDVSNVSEKMQIQRTKSIPFAFTTAGGKSVDVDSKSLETVKLLIEEVFVDDVSNVSEQKQIQRTESIPFAFSTAGGKNVNIHSKSLDGVRVLFEDDVEDTLFVKAQQNKTQSLKSGKMQPLKESKTFRFSAASGKLVAVDSVSVGKVTLLLKDERDSTVCDSDKLMYSKTQIEMKDSNLLAGTYFTHSTSSGKIVSVDSKCLDKVRLPFKDDEGIALDNEGTVPPILKNQTQNVLYKVTGSFDFSSADDEKSGKVVRQIVDGVEFLDRADAVKECDASSSPALPSAFSTASGKSVKFDSESLCKVKSLFNEESMYGKELVLKSKAIPTRNKLETNKMVLFKTECSVEPATASKQSYFRITDEDIADLVTADVEKCSTLQNVKFSSKQSVHSCNVNEDRMSTVSGNSVNRALFQEMPASELTTENRDNRLDDNLVLLNKKYDEDVIKMVENHSTEEKKDILGIDSLNCIMLLIDEEKNERDLNEIHLNLKCLIENEKCGFNLKDSEYNPLTDKNEGKLDSFKNSTDVHAKVEYLENEAIVPSYENEEREETKNVAHKENSKSCNENINSEEVRNRKFPYANSDGENSQMSGMSLFHEVSESAAALMVDEQLNGTWRTRGIVTSPSMLVERSKPKVSIITLNENEKTGFTTITNRMANLAYTPSRRKISEKRKVYGEDEIQEFKKPKVDLFTTQIEELCKKSQQQQKELINQKFKAVIKPEPGLLFIQKQEKSRLSLRQKVRGLRPCKYTEEQFDAKEYYKEDIDFFTTGLRVGQESYLLFNCHLKAGLVEIENCLLSSPGVDPKLLPNGWVANHYRWIVWKLASMEKSFPDIFGGRCLNPDNVLQQLKYRYDREIDRAQRAAFKKISEGDESASRLFICCVAAIRKNVSEIEETTLDLELTDGWYSLWASVDQEMVGLVNKNIVCVGSKLAIMGADSLTPDQACDPLKAQCRLKISTNSCRRARWDAKMGFVNVRCFSSLKLSSILPQGGIVGKISALVARVYPILHMSKDSEGKTVFRNERTESAEEARNEKIYIEKAEELYEQVWSEVEQKYKKPVDVGQYTSKDIKSLSQPDILCNIIEQSCDSATQGLLSNEQLKLAADYRDQMLSKIRDRVLQLTNSRQTRYQEVCTFASDKFLRKITRLAELKPVGVSRPTGLLSNEVDIVGLVVYIKHPDHPKGLTVVYLTNLEGEYIAISFWTALKKSTDLIKESKLQLLTLLKKREYSSIGNSSSGVQMEHITNSVNEADVTPVQKKIRKLSNYGRPPPLSPLPLFSRSPDVFNDFRSPCSARAKDSPKLNNSPLSLSNSGKT</sequence>
<dbReference type="Gene3D" id="2.40.50.140">
    <property type="entry name" value="Nucleic acid-binding proteins"/>
    <property type="match status" value="3"/>
</dbReference>
<dbReference type="PANTHER" id="PTHR11289">
    <property type="entry name" value="BREAST CANCER TYPE 2 SUSCEPTIBILITY PROTEIN BRCA2"/>
    <property type="match status" value="1"/>
</dbReference>
<dbReference type="InterPro" id="IPR015188">
    <property type="entry name" value="BRCA2_OB_3"/>
</dbReference>